<gene>
    <name evidence="1" type="ORF">CBM2589_A90597</name>
</gene>
<dbReference type="EMBL" id="OFSP01000039">
    <property type="protein sequence ID" value="SOY69167.1"/>
    <property type="molecule type" value="Genomic_DNA"/>
</dbReference>
<name>A0A976A9P4_9BURK</name>
<evidence type="ECO:0000313" key="1">
    <source>
        <dbReference type="EMBL" id="SOY69167.1"/>
    </source>
</evidence>
<reference evidence="1 2" key="1">
    <citation type="submission" date="2018-01" db="EMBL/GenBank/DDBJ databases">
        <authorList>
            <person name="Clerissi C."/>
        </authorList>
    </citation>
    <scope>NUCLEOTIDE SEQUENCE [LARGE SCALE GENOMIC DNA]</scope>
    <source>
        <strain evidence="1">Cupriavidus taiwanensis STM 3521</strain>
    </source>
</reference>
<dbReference type="AlphaFoldDB" id="A0A976A9P4"/>
<evidence type="ECO:0000313" key="2">
    <source>
        <dbReference type="Proteomes" id="UP000256297"/>
    </source>
</evidence>
<dbReference type="Proteomes" id="UP000256297">
    <property type="component" value="Chromosome CBM2589_a"/>
</dbReference>
<organism evidence="1 2">
    <name type="scientific">Cupriavidus taiwanensis</name>
    <dbReference type="NCBI Taxonomy" id="164546"/>
    <lineage>
        <taxon>Bacteria</taxon>
        <taxon>Pseudomonadati</taxon>
        <taxon>Pseudomonadota</taxon>
        <taxon>Betaproteobacteria</taxon>
        <taxon>Burkholderiales</taxon>
        <taxon>Burkholderiaceae</taxon>
        <taxon>Cupriavidus</taxon>
    </lineage>
</organism>
<accession>A0A976A9P4</accession>
<comment type="caution">
    <text evidence="1">The sequence shown here is derived from an EMBL/GenBank/DDBJ whole genome shotgun (WGS) entry which is preliminary data.</text>
</comment>
<protein>
    <submittedName>
        <fullName evidence="1">Uncharacterized protein</fullName>
    </submittedName>
</protein>
<sequence>MFSARLFCGAPAVAREHLQGHLELMGERGGGQFAGGTAAGWRSGEVRGADLVRKN</sequence>
<proteinExistence type="predicted"/>